<keyword evidence="2" id="KW-0238">DNA-binding</keyword>
<comment type="caution">
    <text evidence="6">The sequence shown here is derived from an EMBL/GenBank/DDBJ whole genome shotgun (WGS) entry which is preliminary data.</text>
</comment>
<dbReference type="InterPro" id="IPR005471">
    <property type="entry name" value="Tscrpt_reg_IclR_N"/>
</dbReference>
<feature type="domain" description="IclR-ED" evidence="5">
    <location>
        <begin position="63"/>
        <end position="243"/>
    </location>
</feature>
<dbReference type="SMART" id="SM00346">
    <property type="entry name" value="HTH_ICLR"/>
    <property type="match status" value="1"/>
</dbReference>
<dbReference type="PROSITE" id="PS51077">
    <property type="entry name" value="HTH_ICLR"/>
    <property type="match status" value="1"/>
</dbReference>
<dbReference type="Proteomes" id="UP001597046">
    <property type="component" value="Unassembled WGS sequence"/>
</dbReference>
<keyword evidence="7" id="KW-1185">Reference proteome</keyword>
<keyword evidence="1" id="KW-0805">Transcription regulation</keyword>
<dbReference type="InterPro" id="IPR036388">
    <property type="entry name" value="WH-like_DNA-bd_sf"/>
</dbReference>
<dbReference type="Gene3D" id="3.30.450.40">
    <property type="match status" value="1"/>
</dbReference>
<evidence type="ECO:0000313" key="6">
    <source>
        <dbReference type="EMBL" id="MFD1056612.1"/>
    </source>
</evidence>
<dbReference type="InterPro" id="IPR036390">
    <property type="entry name" value="WH_DNA-bd_sf"/>
</dbReference>
<accession>A0ABW3N109</accession>
<protein>
    <submittedName>
        <fullName evidence="6">IclR family transcriptional regulator</fullName>
    </submittedName>
</protein>
<feature type="domain" description="HTH iclR-type" evidence="4">
    <location>
        <begin position="1"/>
        <end position="62"/>
    </location>
</feature>
<dbReference type="InterPro" id="IPR029016">
    <property type="entry name" value="GAF-like_dom_sf"/>
</dbReference>
<dbReference type="SUPFAM" id="SSF46785">
    <property type="entry name" value="Winged helix' DNA-binding domain"/>
    <property type="match status" value="1"/>
</dbReference>
<evidence type="ECO:0000259" key="5">
    <source>
        <dbReference type="PROSITE" id="PS51078"/>
    </source>
</evidence>
<sequence>MRSVERALQVLSTLSERPSGFSLVDLARVTGIPMTTLHRLLGVLRSASLVAETATGLHTVGVGSVVLARAFLDGVDLRDIAKPEMAAVVEATGETCHLGVLASVHVVYLEKIDSPHPVRMHSTVGGTNPAVSTAIGRAILAHSSQAVLREVLEGSERLFGMPFDEQDIDAVLDDVRSSGYSTDLQDNELGICCVGAPVFDHTGRVIAGLSLSTPSSRFDSSRLDQVGALVAAAGERVSRALGWSGTQAEVG</sequence>
<reference evidence="7" key="1">
    <citation type="journal article" date="2019" name="Int. J. Syst. Evol. Microbiol.">
        <title>The Global Catalogue of Microorganisms (GCM) 10K type strain sequencing project: providing services to taxonomists for standard genome sequencing and annotation.</title>
        <authorList>
            <consortium name="The Broad Institute Genomics Platform"/>
            <consortium name="The Broad Institute Genome Sequencing Center for Infectious Disease"/>
            <person name="Wu L."/>
            <person name="Ma J."/>
        </authorList>
    </citation>
    <scope>NUCLEOTIDE SEQUENCE [LARGE SCALE GENOMIC DNA]</scope>
    <source>
        <strain evidence="7">CCUG 57508</strain>
    </source>
</reference>
<evidence type="ECO:0000256" key="1">
    <source>
        <dbReference type="ARBA" id="ARBA00023015"/>
    </source>
</evidence>
<evidence type="ECO:0000313" key="7">
    <source>
        <dbReference type="Proteomes" id="UP001597046"/>
    </source>
</evidence>
<gene>
    <name evidence="6" type="ORF">ACFQ2V_20090</name>
</gene>
<proteinExistence type="predicted"/>
<dbReference type="SUPFAM" id="SSF55781">
    <property type="entry name" value="GAF domain-like"/>
    <property type="match status" value="1"/>
</dbReference>
<dbReference type="PROSITE" id="PS51078">
    <property type="entry name" value="ICLR_ED"/>
    <property type="match status" value="1"/>
</dbReference>
<dbReference type="Pfam" id="PF09339">
    <property type="entry name" value="HTH_IclR"/>
    <property type="match status" value="1"/>
</dbReference>
<dbReference type="InterPro" id="IPR014757">
    <property type="entry name" value="Tscrpt_reg_IclR_C"/>
</dbReference>
<dbReference type="InterPro" id="IPR050707">
    <property type="entry name" value="HTH_MetabolicPath_Reg"/>
</dbReference>
<evidence type="ECO:0000259" key="4">
    <source>
        <dbReference type="PROSITE" id="PS51077"/>
    </source>
</evidence>
<keyword evidence="3" id="KW-0804">Transcription</keyword>
<evidence type="ECO:0000256" key="2">
    <source>
        <dbReference type="ARBA" id="ARBA00023125"/>
    </source>
</evidence>
<organism evidence="6 7">
    <name type="scientific">Terrabacter terrigena</name>
    <dbReference type="NCBI Taxonomy" id="574718"/>
    <lineage>
        <taxon>Bacteria</taxon>
        <taxon>Bacillati</taxon>
        <taxon>Actinomycetota</taxon>
        <taxon>Actinomycetes</taxon>
        <taxon>Micrococcales</taxon>
        <taxon>Intrasporangiaceae</taxon>
        <taxon>Terrabacter</taxon>
    </lineage>
</organism>
<dbReference type="Gene3D" id="1.10.10.10">
    <property type="entry name" value="Winged helix-like DNA-binding domain superfamily/Winged helix DNA-binding domain"/>
    <property type="match status" value="1"/>
</dbReference>
<dbReference type="EMBL" id="JBHTKH010000022">
    <property type="protein sequence ID" value="MFD1056612.1"/>
    <property type="molecule type" value="Genomic_DNA"/>
</dbReference>
<dbReference type="PANTHER" id="PTHR30136">
    <property type="entry name" value="HELIX-TURN-HELIX TRANSCRIPTIONAL REGULATOR, ICLR FAMILY"/>
    <property type="match status" value="1"/>
</dbReference>
<dbReference type="PANTHER" id="PTHR30136:SF24">
    <property type="entry name" value="HTH-TYPE TRANSCRIPTIONAL REPRESSOR ALLR"/>
    <property type="match status" value="1"/>
</dbReference>
<dbReference type="Pfam" id="PF01614">
    <property type="entry name" value="IclR_C"/>
    <property type="match status" value="1"/>
</dbReference>
<evidence type="ECO:0000256" key="3">
    <source>
        <dbReference type="ARBA" id="ARBA00023163"/>
    </source>
</evidence>
<name>A0ABW3N109_9MICO</name>